<dbReference type="GeneID" id="111463159"/>
<dbReference type="PANTHER" id="PTHR46020">
    <property type="entry name" value="OSJNBB0059K02.9 PROTEIN"/>
    <property type="match status" value="1"/>
</dbReference>
<keyword evidence="3" id="KW-0442">Lipid degradation</keyword>
<proteinExistence type="inferred from homology"/>
<evidence type="ECO:0000256" key="5">
    <source>
        <dbReference type="SAM" id="SignalP"/>
    </source>
</evidence>
<dbReference type="GO" id="GO:0016042">
    <property type="term" value="P:lipid catabolic process"/>
    <property type="evidence" value="ECO:0007669"/>
    <property type="project" value="UniProtKB-KW"/>
</dbReference>
<evidence type="ECO:0000256" key="4">
    <source>
        <dbReference type="ARBA" id="ARBA00023098"/>
    </source>
</evidence>
<dbReference type="PANTHER" id="PTHR46020:SF32">
    <property type="entry name" value="GDSL ESTERASE_LIPASE"/>
    <property type="match status" value="1"/>
</dbReference>
<keyword evidence="5" id="KW-0732">Signal</keyword>
<reference evidence="7" key="1">
    <citation type="submission" date="2025-08" db="UniProtKB">
        <authorList>
            <consortium name="RefSeq"/>
        </authorList>
    </citation>
    <scope>IDENTIFICATION</scope>
    <source>
        <tissue evidence="7">Young leaves</tissue>
    </source>
</reference>
<protein>
    <submittedName>
        <fullName evidence="7">GDSL esterase/lipase At5g03610-like</fullName>
    </submittedName>
</protein>
<keyword evidence="6" id="KW-1185">Reference proteome</keyword>
<dbReference type="RefSeq" id="XP_022962769.1">
    <property type="nucleotide sequence ID" value="XM_023107001.1"/>
</dbReference>
<evidence type="ECO:0000256" key="3">
    <source>
        <dbReference type="ARBA" id="ARBA00022963"/>
    </source>
</evidence>
<evidence type="ECO:0000256" key="2">
    <source>
        <dbReference type="ARBA" id="ARBA00022801"/>
    </source>
</evidence>
<dbReference type="Proteomes" id="UP000504609">
    <property type="component" value="Unplaced"/>
</dbReference>
<dbReference type="Gene3D" id="3.40.50.1110">
    <property type="entry name" value="SGNH hydrolase"/>
    <property type="match status" value="1"/>
</dbReference>
<organism evidence="6 7">
    <name type="scientific">Cucurbita moschata</name>
    <name type="common">Winter crookneck squash</name>
    <name type="synonym">Cucurbita pepo var. moschata</name>
    <dbReference type="NCBI Taxonomy" id="3662"/>
    <lineage>
        <taxon>Eukaryota</taxon>
        <taxon>Viridiplantae</taxon>
        <taxon>Streptophyta</taxon>
        <taxon>Embryophyta</taxon>
        <taxon>Tracheophyta</taxon>
        <taxon>Spermatophyta</taxon>
        <taxon>Magnoliopsida</taxon>
        <taxon>eudicotyledons</taxon>
        <taxon>Gunneridae</taxon>
        <taxon>Pentapetalae</taxon>
        <taxon>rosids</taxon>
        <taxon>fabids</taxon>
        <taxon>Cucurbitales</taxon>
        <taxon>Cucurbitaceae</taxon>
        <taxon>Cucurbiteae</taxon>
        <taxon>Cucurbita</taxon>
    </lineage>
</organism>
<dbReference type="InterPro" id="IPR036514">
    <property type="entry name" value="SGNH_hydro_sf"/>
</dbReference>
<evidence type="ECO:0000313" key="6">
    <source>
        <dbReference type="Proteomes" id="UP000504609"/>
    </source>
</evidence>
<evidence type="ECO:0000313" key="7">
    <source>
        <dbReference type="RefSeq" id="XP_022962769.1"/>
    </source>
</evidence>
<dbReference type="AlphaFoldDB" id="A0A6J1HI12"/>
<name>A0A6J1HI12_CUCMO</name>
<dbReference type="KEGG" id="cmos:111463159"/>
<keyword evidence="4" id="KW-0443">Lipid metabolism</keyword>
<feature type="signal peptide" evidence="5">
    <location>
        <begin position="1"/>
        <end position="25"/>
    </location>
</feature>
<comment type="similarity">
    <text evidence="1">Belongs to the 'GDSL' lipolytic enzyme family.</text>
</comment>
<dbReference type="GO" id="GO:0016788">
    <property type="term" value="F:hydrolase activity, acting on ester bonds"/>
    <property type="evidence" value="ECO:0007669"/>
    <property type="project" value="InterPro"/>
</dbReference>
<dbReference type="InterPro" id="IPR001087">
    <property type="entry name" value="GDSL"/>
</dbReference>
<sequence length="351" mass="38723">MESRKLVFPLLSLFVFSLLLGQGSGRRHVDYRFNSRPTKLFVFGDSYVDTGNIKATTSSSRNFPYGITFPGVPSGRFSDGRVLTDFFADYLELKSPETFSGWRKGGRKGPKYGMNFAFGGTGVFDTSFPFPNMTTQIDFFQGLVANNIFAPKHVGSSVALVSPSGNDYSFYQERNGSMEGLQPFIISVVNQIAVNLKRIHSLGVKKIVVLGLGAVGCLPQPTANSSFKHCNATSNSMAKVHNLLLKQAVEKLNKETKGSPFIIFDVYNAILSIIRNKGNPKARARFETPLKPCCFGVSSEFSCGSVDEKGKKMYTLCKRPKSALFWDSVHPTQQGWFATFSSLASSLKYHL</sequence>
<feature type="chain" id="PRO_5026944335" evidence="5">
    <location>
        <begin position="26"/>
        <end position="351"/>
    </location>
</feature>
<gene>
    <name evidence="7" type="primary">LOC111463159</name>
</gene>
<keyword evidence="2" id="KW-0378">Hydrolase</keyword>
<evidence type="ECO:0000256" key="1">
    <source>
        <dbReference type="ARBA" id="ARBA00008668"/>
    </source>
</evidence>
<dbReference type="Pfam" id="PF00657">
    <property type="entry name" value="Lipase_GDSL"/>
    <property type="match status" value="1"/>
</dbReference>
<accession>A0A6J1HI12</accession>